<reference evidence="3" key="1">
    <citation type="submission" date="2016-06" db="EMBL/GenBank/DDBJ databases">
        <authorList>
            <person name="Varghese N."/>
            <person name="Submissions Spin"/>
        </authorList>
    </citation>
    <scope>NUCLEOTIDE SEQUENCE [LARGE SCALE GENOMIC DNA]</scope>
    <source>
        <strain evidence="3">DSM 44100</strain>
    </source>
</reference>
<dbReference type="RefSeq" id="WP_091237686.1">
    <property type="nucleotide sequence ID" value="NZ_FMCU01000001.1"/>
</dbReference>
<evidence type="ECO:0000313" key="3">
    <source>
        <dbReference type="Proteomes" id="UP000198797"/>
    </source>
</evidence>
<evidence type="ECO:0000259" key="1">
    <source>
        <dbReference type="PROSITE" id="PS51186"/>
    </source>
</evidence>
<dbReference type="AlphaFoldDB" id="A0A1C4UD28"/>
<dbReference type="Gene3D" id="3.40.630.30">
    <property type="match status" value="1"/>
</dbReference>
<dbReference type="CDD" id="cd04301">
    <property type="entry name" value="NAT_SF"/>
    <property type="match status" value="1"/>
</dbReference>
<keyword evidence="2" id="KW-0808">Transferase</keyword>
<sequence length="184" mass="20689">MSVDVRLHHHDADQARRIVDELVSLYLAVYPDGGEFHSEDRYRRQLGGHMQAPGWELVTATAKGELVGYAYGFPLSAQTRWWSGIQQPVPAGFTQESGTRTFALSELLVRPSWQHRGIGRALHHELLGTRAEERSTLLADPDNFVAQAAYRSWGWRKITKLQPSWNGAPLYDVLTRPGGQLRSG</sequence>
<dbReference type="InterPro" id="IPR000182">
    <property type="entry name" value="GNAT_dom"/>
</dbReference>
<dbReference type="STRING" id="121616.GA0070216_101414"/>
<keyword evidence="3" id="KW-1185">Reference proteome</keyword>
<dbReference type="SUPFAM" id="SSF55729">
    <property type="entry name" value="Acyl-CoA N-acyltransferases (Nat)"/>
    <property type="match status" value="1"/>
</dbReference>
<name>A0A1C4UD28_9ACTN</name>
<organism evidence="2 3">
    <name type="scientific">Micromonospora matsumotoense</name>
    <dbReference type="NCBI Taxonomy" id="121616"/>
    <lineage>
        <taxon>Bacteria</taxon>
        <taxon>Bacillati</taxon>
        <taxon>Actinomycetota</taxon>
        <taxon>Actinomycetes</taxon>
        <taxon>Micromonosporales</taxon>
        <taxon>Micromonosporaceae</taxon>
        <taxon>Micromonospora</taxon>
    </lineage>
</organism>
<dbReference type="EMBL" id="FMCU01000001">
    <property type="protein sequence ID" value="SCE69561.1"/>
    <property type="molecule type" value="Genomic_DNA"/>
</dbReference>
<dbReference type="InterPro" id="IPR016181">
    <property type="entry name" value="Acyl_CoA_acyltransferase"/>
</dbReference>
<gene>
    <name evidence="2" type="ORF">GA0070216_101414</name>
</gene>
<dbReference type="GO" id="GO:0016747">
    <property type="term" value="F:acyltransferase activity, transferring groups other than amino-acyl groups"/>
    <property type="evidence" value="ECO:0007669"/>
    <property type="project" value="InterPro"/>
</dbReference>
<feature type="domain" description="N-acetyltransferase" evidence="1">
    <location>
        <begin position="7"/>
        <end position="177"/>
    </location>
</feature>
<accession>A0A1C4UD28</accession>
<protein>
    <submittedName>
        <fullName evidence="2">Acetyltransferase (GNAT) family protein</fullName>
    </submittedName>
</protein>
<proteinExistence type="predicted"/>
<dbReference type="Pfam" id="PF00583">
    <property type="entry name" value="Acetyltransf_1"/>
    <property type="match status" value="1"/>
</dbReference>
<dbReference type="PROSITE" id="PS51186">
    <property type="entry name" value="GNAT"/>
    <property type="match status" value="1"/>
</dbReference>
<dbReference type="Proteomes" id="UP000198797">
    <property type="component" value="Unassembled WGS sequence"/>
</dbReference>
<dbReference type="OrthoDB" id="4536199at2"/>
<evidence type="ECO:0000313" key="2">
    <source>
        <dbReference type="EMBL" id="SCE69561.1"/>
    </source>
</evidence>